<feature type="repeat" description="ANK" evidence="3">
    <location>
        <begin position="1565"/>
        <end position="1597"/>
    </location>
</feature>
<feature type="repeat" description="ANK" evidence="3">
    <location>
        <begin position="1631"/>
        <end position="1663"/>
    </location>
</feature>
<feature type="repeat" description="ANK" evidence="3">
    <location>
        <begin position="1697"/>
        <end position="1729"/>
    </location>
</feature>
<dbReference type="SUPFAM" id="SSF52540">
    <property type="entry name" value="P-loop containing nucleoside triphosphate hydrolases"/>
    <property type="match status" value="1"/>
</dbReference>
<gene>
    <name evidence="5" type="ORF">ANN_24501</name>
</gene>
<dbReference type="InterPro" id="IPR002110">
    <property type="entry name" value="Ankyrin_rpt"/>
</dbReference>
<feature type="repeat" description="ANK" evidence="3">
    <location>
        <begin position="1864"/>
        <end position="1884"/>
    </location>
</feature>
<feature type="repeat" description="ANK" evidence="3">
    <location>
        <begin position="1337"/>
        <end position="1369"/>
    </location>
</feature>
<keyword evidence="1" id="KW-0677">Repeat</keyword>
<reference evidence="5 6" key="1">
    <citation type="journal article" date="2022" name="Allergy">
        <title>Genome assembly and annotation of Periplaneta americana reveal a comprehensive cockroach allergen profile.</title>
        <authorList>
            <person name="Wang L."/>
            <person name="Xiong Q."/>
            <person name="Saelim N."/>
            <person name="Wang L."/>
            <person name="Nong W."/>
            <person name="Wan A.T."/>
            <person name="Shi M."/>
            <person name="Liu X."/>
            <person name="Cao Q."/>
            <person name="Hui J.H.L."/>
            <person name="Sookrung N."/>
            <person name="Leung T.F."/>
            <person name="Tungtrongchitr A."/>
            <person name="Tsui S.K.W."/>
        </authorList>
    </citation>
    <scope>NUCLEOTIDE SEQUENCE [LARGE SCALE GENOMIC DNA]</scope>
    <source>
        <strain evidence="5">PWHHKU_190912</strain>
    </source>
</reference>
<feature type="repeat" description="ANK" evidence="3">
    <location>
        <begin position="2033"/>
        <end position="2065"/>
    </location>
</feature>
<feature type="repeat" description="ANK" evidence="3">
    <location>
        <begin position="1029"/>
        <end position="1061"/>
    </location>
</feature>
<feature type="repeat" description="ANK" evidence="3">
    <location>
        <begin position="1964"/>
        <end position="1997"/>
    </location>
</feature>
<feature type="repeat" description="ANK" evidence="3">
    <location>
        <begin position="1898"/>
        <end position="1930"/>
    </location>
</feature>
<sequence length="2299" mass="258246">MQIRYKKEKGFANGRGLEYEIKIAALLFLRALQQTQHFYIATNMSGAGAFDDVVIAYKIEGSEQWKSCFIQLKHKTSQKAITVQRLTNFIGNEEFYLGKYSQSYTKIKKRFEAVGSEDPVFGGDFRDSECVIYTNATMDDELCKRERQTHSNIRPLLQTNEEPGSVFSFSEASDQDIYSYFNDLLKVKEFLKSQKLGSISDEEFHIAVEQFKISLTSKLPEMIELGFRKENTAKMRLVLNDLEDCNDFLRNMSFFIKQLNEKEVENIILTEIQKIFCTDFDDTEYIWKELYEAVSHWWKEEDYYLTETTPFWQEIIESRLQKLSQRKQKEINELGISFQNITLQASINTPELNIVTKSPLLTCSKVCQTLETPHIVMGLQSVVTLKREVLALWPSKWCTTMVVEWEQVEQSVEFLYFQHPQRRLIIVSRQPVQCDEHVTDVTNFSDIDERSQHMIGEKEITLQGYKVRIKSLLTDERKLLMNEDILLQILISNEITVGNIIRTLEFEYISRTLSHFIYLKETFLNNNKVSDVVAISGVHKEDIPRLSSGDESCTYFAIDGNNYDSVRTHSAESNNSLRTEREVDPNLCRFTIIRNSTEFNKLCEMCPNVHWIELQADKKLVWKQSKGDISEVQKYINKSESVFYEQEKILTAPDRAILIIAEPGMGKSTLVSQISTTLKQIHPTKWVILVTLNDYTNLLQKYLNNKTSTDFVIELLTHAAGVNDSELGKFLFASAMKDMENVVVLLDGIDEVSPYFTSMVLSFIKQILEMGVSQIWITSRPLTTNVLEKELCVLPYTLLPFTIHNQVSFLEKYWTANNPQIKSSVKKEFAARLIQINTHNLSEGESQFMGIPLQARMMAEMFERDLKTFNEKGDVALPEKINLIEIFEKFVQFKYDLFTEKKMKIDLSNVAFKSTFGKYYKEYDQKHAVCSLAILVPESDKRIVRPKEIWNNVNEVIHEVEREIFRIGIIDGVMSNKPHFIHRSFAEYFCALWIMGNYKQNKNSSAEVCVSPMKELLDNKIDVDQQDEYGRTALHLASYYNRRNIANELLSYGANQYKKDFLRCSALDYAEKSKSWATADLLLYNCKNGKRTSLQRRDTLILLKKTVTEPTYGISALLESAQYGYTELARYLQSHGLDILNAKLNAYMQTALHIAVKYQQNGIIDILLDELLSHREHKGKRIWNRALSAVKNTSHADTCNTKDIYEYTSLMYAVQNRDVSLTEKLILHGANVNARSRGGTTALHLAIYTKHSATVECLLRHGADVNIPDTSVRTPLQTATICGHLSIVKHILENQELLVTTDSEGRTLLHFAAGNGHVSLVDYLCEGIIGIDIRNKEGKTALHFAVEGGHLSAVECLLRRGTDINIADNWGRKAIHVAAILGHLPIVKYLVEKGNLLTIADSIGSTLLHFAAGNGHVSLVDYLCEENVGINERNKKGETALYVAAEGGYLSTVKCLLSHGADVNVADNYGCTSILHVAAFFGHLPIVKYLVEHKQILTTVNEYGETPSDAEDVSLVEYSCEDNVTIDIPNKDGRTALHLAAAGGHLAVVEYLLRYGADINMDDNTGQRPLHIAVSFGHLSIVKYFVENEAVLKSVDYYGNTELHLAAEMGQMSLVEYLCEENIEIDVRNKEGKTALHIAAELGRLSTVEYLLRHGADINIADNRGSTPMHLAAFLGHVHIIKHLVEKEELLTIVNSDRNTALHAAAYNGQKSIAEYLCERNIGRNVSNVEGTTASHIAAEREHLNIVKYLFRHDADINIADSKGYTPMQIAAFYGHLPIVKHFVENGAILTTLNSYGHTVLHSAAYNGHVSIVEYLCEENVGLQVDVRDKDGKTALYFAAERGHLSTVQCLLRHGADINVSDNSGRTPIHVAAFSGHISIVKHLSVENKALFTIGDSDDNTALHAAAYNGHVSIVEYLCEENVEVDVRDKDGKTALYFAAERGHLSTVQCLLRHGADVNVADNSGCIPIHVAAFSGHFSIVKHLLVENEALFTSADSNGDTALHAAAYNDHVSIVEYLCEENVGLQVDVRDKDGKTALYFAAERGHLSTVQCLLRHGADINAADNSGRALIHVAAFSGHFSIVKHLLVENEALFTIGDSDGDTALHAAAYNGHVSIVEYLCKENVEVDVRNNDGKTALYFAAEQGHLYAVQCLLRHGADVNVADNSGRAPIHKGLKQSSNTFNVKVDVIEALRALMLNYPEFTSAVGVLGLQTPMMIRRVAHDVKSGVSGLQVPMMIRRVAHDEKSGVSGLQAPMMIRRVAHDEKSGVSGLQAPMMIRRVAHDEKSGAASPDDDPTCST</sequence>
<comment type="caution">
    <text evidence="5">The sequence shown here is derived from an EMBL/GenBank/DDBJ whole genome shotgun (WGS) entry which is preliminary data.</text>
</comment>
<feature type="repeat" description="ANK" evidence="3">
    <location>
        <begin position="1238"/>
        <end position="1270"/>
    </location>
</feature>
<evidence type="ECO:0000256" key="3">
    <source>
        <dbReference type="PROSITE-ProRule" id="PRU00023"/>
    </source>
</evidence>
<dbReference type="PROSITE" id="PS50297">
    <property type="entry name" value="ANK_REP_REGION"/>
    <property type="match status" value="23"/>
</dbReference>
<dbReference type="Gene3D" id="1.25.40.20">
    <property type="entry name" value="Ankyrin repeat-containing domain"/>
    <property type="match status" value="11"/>
</dbReference>
<feature type="repeat" description="ANK" evidence="3">
    <location>
        <begin position="1598"/>
        <end position="1630"/>
    </location>
</feature>
<feature type="repeat" description="ANK" evidence="3">
    <location>
        <begin position="1763"/>
        <end position="1795"/>
    </location>
</feature>
<evidence type="ECO:0000256" key="1">
    <source>
        <dbReference type="ARBA" id="ARBA00022737"/>
    </source>
</evidence>
<dbReference type="PROSITE" id="PS50088">
    <property type="entry name" value="ANK_REPEAT"/>
    <property type="match status" value="26"/>
</dbReference>
<feature type="repeat" description="ANK" evidence="3">
    <location>
        <begin position="1205"/>
        <end position="1237"/>
    </location>
</feature>
<name>A0ABQ8S3K0_PERAM</name>
<evidence type="ECO:0000313" key="6">
    <source>
        <dbReference type="Proteomes" id="UP001148838"/>
    </source>
</evidence>
<feature type="repeat" description="ANK" evidence="3">
    <location>
        <begin position="1436"/>
        <end position="1468"/>
    </location>
</feature>
<dbReference type="Proteomes" id="UP001148838">
    <property type="component" value="Unassembled WGS sequence"/>
</dbReference>
<organism evidence="5 6">
    <name type="scientific">Periplaneta americana</name>
    <name type="common">American cockroach</name>
    <name type="synonym">Blatta americana</name>
    <dbReference type="NCBI Taxonomy" id="6978"/>
    <lineage>
        <taxon>Eukaryota</taxon>
        <taxon>Metazoa</taxon>
        <taxon>Ecdysozoa</taxon>
        <taxon>Arthropoda</taxon>
        <taxon>Hexapoda</taxon>
        <taxon>Insecta</taxon>
        <taxon>Pterygota</taxon>
        <taxon>Neoptera</taxon>
        <taxon>Polyneoptera</taxon>
        <taxon>Dictyoptera</taxon>
        <taxon>Blattodea</taxon>
        <taxon>Blattoidea</taxon>
        <taxon>Blattidae</taxon>
        <taxon>Blattinae</taxon>
        <taxon>Periplaneta</taxon>
    </lineage>
</organism>
<dbReference type="EMBL" id="JAJSOF020000037">
    <property type="protein sequence ID" value="KAJ4428464.1"/>
    <property type="molecule type" value="Genomic_DNA"/>
</dbReference>
<feature type="repeat" description="ANK" evidence="3">
    <location>
        <begin position="1730"/>
        <end position="1762"/>
    </location>
</feature>
<keyword evidence="2 3" id="KW-0040">ANK repeat</keyword>
<dbReference type="PANTHER" id="PTHR24141">
    <property type="entry name" value="2-5A-DEPENDENT RIBONUCLEASE"/>
    <property type="match status" value="1"/>
</dbReference>
<feature type="repeat" description="ANK" evidence="3">
    <location>
        <begin position="1532"/>
        <end position="1564"/>
    </location>
</feature>
<feature type="repeat" description="ANK" evidence="3">
    <location>
        <begin position="1403"/>
        <end position="1435"/>
    </location>
</feature>
<dbReference type="Pfam" id="PF13637">
    <property type="entry name" value="Ank_4"/>
    <property type="match status" value="1"/>
</dbReference>
<dbReference type="Pfam" id="PF00023">
    <property type="entry name" value="Ank"/>
    <property type="match status" value="3"/>
</dbReference>
<feature type="repeat" description="ANK" evidence="3">
    <location>
        <begin position="2133"/>
        <end position="2165"/>
    </location>
</feature>
<feature type="repeat" description="ANK" evidence="3">
    <location>
        <begin position="2100"/>
        <end position="2132"/>
    </location>
</feature>
<feature type="repeat" description="ANK" evidence="3">
    <location>
        <begin position="1796"/>
        <end position="1828"/>
    </location>
</feature>
<feature type="repeat" description="ANK" evidence="3">
    <location>
        <begin position="1998"/>
        <end position="2030"/>
    </location>
</feature>
<keyword evidence="6" id="KW-1185">Reference proteome</keyword>
<protein>
    <recommendedName>
        <fullName evidence="4">NACHT domain-containing protein</fullName>
    </recommendedName>
</protein>
<feature type="repeat" description="ANK" evidence="3">
    <location>
        <begin position="1304"/>
        <end position="1336"/>
    </location>
</feature>
<dbReference type="Pfam" id="PF12796">
    <property type="entry name" value="Ank_2"/>
    <property type="match status" value="10"/>
</dbReference>
<dbReference type="InterPro" id="IPR027417">
    <property type="entry name" value="P-loop_NTPase"/>
</dbReference>
<dbReference type="InterPro" id="IPR007111">
    <property type="entry name" value="NACHT_NTPase"/>
</dbReference>
<evidence type="ECO:0000256" key="2">
    <source>
        <dbReference type="ARBA" id="ARBA00023043"/>
    </source>
</evidence>
<dbReference type="SMART" id="SM00248">
    <property type="entry name" value="ANK"/>
    <property type="match status" value="32"/>
</dbReference>
<accession>A0ABQ8S3K0</accession>
<feature type="repeat" description="ANK" evidence="3">
    <location>
        <begin position="1664"/>
        <end position="1696"/>
    </location>
</feature>
<feature type="repeat" description="ANK" evidence="3">
    <location>
        <begin position="1931"/>
        <end position="1963"/>
    </location>
</feature>
<feature type="domain" description="NACHT" evidence="4">
    <location>
        <begin position="655"/>
        <end position="753"/>
    </location>
</feature>
<dbReference type="SUPFAM" id="SSF48403">
    <property type="entry name" value="Ankyrin repeat"/>
    <property type="match status" value="4"/>
</dbReference>
<dbReference type="Gene3D" id="3.40.50.300">
    <property type="entry name" value="P-loop containing nucleotide triphosphate hydrolases"/>
    <property type="match status" value="1"/>
</dbReference>
<dbReference type="PRINTS" id="PR01415">
    <property type="entry name" value="ANKYRIN"/>
</dbReference>
<dbReference type="PROSITE" id="PS50837">
    <property type="entry name" value="NACHT"/>
    <property type="match status" value="1"/>
</dbReference>
<feature type="repeat" description="ANK" evidence="3">
    <location>
        <begin position="1370"/>
        <end position="1402"/>
    </location>
</feature>
<evidence type="ECO:0000313" key="5">
    <source>
        <dbReference type="EMBL" id="KAJ4428464.1"/>
    </source>
</evidence>
<evidence type="ECO:0000259" key="4">
    <source>
        <dbReference type="PROSITE" id="PS50837"/>
    </source>
</evidence>
<feature type="repeat" description="ANK" evidence="3">
    <location>
        <begin position="1831"/>
        <end position="1863"/>
    </location>
</feature>
<dbReference type="InterPro" id="IPR036770">
    <property type="entry name" value="Ankyrin_rpt-contain_sf"/>
</dbReference>
<proteinExistence type="predicted"/>
<dbReference type="PANTHER" id="PTHR24141:SF1">
    <property type="entry name" value="2-5A-DEPENDENT RIBONUCLEASE"/>
    <property type="match status" value="1"/>
</dbReference>